<comment type="caution">
    <text evidence="1">The sequence shown here is derived from an EMBL/GenBank/DDBJ whole genome shotgun (WGS) entry which is preliminary data.</text>
</comment>
<sequence length="124" mass="13412">MAKGDSWQRLNLSKKKAVQFLAPPFVNSQGGLATLASTRSLKRGHAVLMCNQMSSNHDACHEEMREKGEQAMPIGTTAKTGEICPESGVWKVVGTPTTTAPIAKGNRMPPYGDRAVTWMLTQLA</sequence>
<evidence type="ECO:0000313" key="1">
    <source>
        <dbReference type="EMBL" id="MFC3207733.1"/>
    </source>
</evidence>
<accession>A0ABV7KDX6</accession>
<evidence type="ECO:0000313" key="2">
    <source>
        <dbReference type="Proteomes" id="UP001595583"/>
    </source>
</evidence>
<name>A0ABV7KDX6_9HYPH</name>
<proteinExistence type="predicted"/>
<reference evidence="2" key="1">
    <citation type="journal article" date="2019" name="Int. J. Syst. Evol. Microbiol.">
        <title>The Global Catalogue of Microorganisms (GCM) 10K type strain sequencing project: providing services to taxonomists for standard genome sequencing and annotation.</title>
        <authorList>
            <consortium name="The Broad Institute Genomics Platform"/>
            <consortium name="The Broad Institute Genome Sequencing Center for Infectious Disease"/>
            <person name="Wu L."/>
            <person name="Ma J."/>
        </authorList>
    </citation>
    <scope>NUCLEOTIDE SEQUENCE [LARGE SCALE GENOMIC DNA]</scope>
    <source>
        <strain evidence="2">KCTC 52165</strain>
    </source>
</reference>
<dbReference type="Proteomes" id="UP001595583">
    <property type="component" value="Unassembled WGS sequence"/>
</dbReference>
<organism evidence="1 2">
    <name type="scientific">Aquamicrobium soli</name>
    <dbReference type="NCBI Taxonomy" id="1811518"/>
    <lineage>
        <taxon>Bacteria</taxon>
        <taxon>Pseudomonadati</taxon>
        <taxon>Pseudomonadota</taxon>
        <taxon>Alphaproteobacteria</taxon>
        <taxon>Hyphomicrobiales</taxon>
        <taxon>Phyllobacteriaceae</taxon>
        <taxon>Aquamicrobium</taxon>
    </lineage>
</organism>
<dbReference type="RefSeq" id="WP_378222147.1">
    <property type="nucleotide sequence ID" value="NZ_JBHRTK010000015.1"/>
</dbReference>
<protein>
    <submittedName>
        <fullName evidence="1">Uncharacterized protein</fullName>
    </submittedName>
</protein>
<dbReference type="EMBL" id="JBHRTK010000015">
    <property type="protein sequence ID" value="MFC3207733.1"/>
    <property type="molecule type" value="Genomic_DNA"/>
</dbReference>
<gene>
    <name evidence="1" type="ORF">ACFOHJ_16025</name>
</gene>
<keyword evidence="2" id="KW-1185">Reference proteome</keyword>